<sequence>MFTNENLQGHYNPLALDAAYGTSYYQNGHVVGSNDGFSRQADEGDHTELCIYQLVASDQQLQSPTTADIKAECKPGAPVLPQPLSVLSYLLHLRICDHDPQPIPSMPTSLLHIRHYAPYTPVAHEPGDARLSPSFKKITVNINRVIIVRENLVAVDILLPEEVLGMKVRGGIWAFFHFAGIPCKLANPSLEQGGVMKFFNANGTPGINIAGFLAERVGIKNEVVDSCFWNNTATLTMPGVLGMTVPSGIDRIFELVPISQELANACGAQECLIRFINVDGMPGINLADFLAGKVGINNKHKESFNENPNRNLAFIITSPGL</sequence>
<reference evidence="1 2" key="1">
    <citation type="journal article" date="2018" name="Evol. Lett.">
        <title>Horizontal gene cluster transfer increased hallucinogenic mushroom diversity.</title>
        <authorList>
            <person name="Reynolds H.T."/>
            <person name="Vijayakumar V."/>
            <person name="Gluck-Thaler E."/>
            <person name="Korotkin H.B."/>
            <person name="Matheny P.B."/>
            <person name="Slot J.C."/>
        </authorList>
    </citation>
    <scope>NUCLEOTIDE SEQUENCE [LARGE SCALE GENOMIC DNA]</scope>
    <source>
        <strain evidence="1 2">2631</strain>
    </source>
</reference>
<organism evidence="1 2">
    <name type="scientific">Psilocybe cyanescens</name>
    <dbReference type="NCBI Taxonomy" id="93625"/>
    <lineage>
        <taxon>Eukaryota</taxon>
        <taxon>Fungi</taxon>
        <taxon>Dikarya</taxon>
        <taxon>Basidiomycota</taxon>
        <taxon>Agaricomycotina</taxon>
        <taxon>Agaricomycetes</taxon>
        <taxon>Agaricomycetidae</taxon>
        <taxon>Agaricales</taxon>
        <taxon>Agaricineae</taxon>
        <taxon>Strophariaceae</taxon>
        <taxon>Psilocybe</taxon>
    </lineage>
</organism>
<keyword evidence="2" id="KW-1185">Reference proteome</keyword>
<evidence type="ECO:0000313" key="1">
    <source>
        <dbReference type="EMBL" id="PPQ91948.1"/>
    </source>
</evidence>
<dbReference type="AlphaFoldDB" id="A0A409XMG9"/>
<comment type="caution">
    <text evidence="1">The sequence shown here is derived from an EMBL/GenBank/DDBJ whole genome shotgun (WGS) entry which is preliminary data.</text>
</comment>
<proteinExistence type="predicted"/>
<gene>
    <name evidence="1" type="ORF">CVT25_000991</name>
</gene>
<evidence type="ECO:0000313" key="2">
    <source>
        <dbReference type="Proteomes" id="UP000283269"/>
    </source>
</evidence>
<dbReference type="EMBL" id="NHYD01001201">
    <property type="protein sequence ID" value="PPQ91948.1"/>
    <property type="molecule type" value="Genomic_DNA"/>
</dbReference>
<protein>
    <submittedName>
        <fullName evidence="1">Uncharacterized protein</fullName>
    </submittedName>
</protein>
<accession>A0A409XMG9</accession>
<name>A0A409XMG9_PSICY</name>
<dbReference type="InParanoid" id="A0A409XMG9"/>
<dbReference type="Proteomes" id="UP000283269">
    <property type="component" value="Unassembled WGS sequence"/>
</dbReference>